<evidence type="ECO:0000313" key="10">
    <source>
        <dbReference type="EMBL" id="MDO7841807.1"/>
    </source>
</evidence>
<dbReference type="PANTHER" id="PTHR30582">
    <property type="entry name" value="L,D-TRANSPEPTIDASE"/>
    <property type="match status" value="1"/>
</dbReference>
<keyword evidence="6 7" id="KW-0961">Cell wall biogenesis/degradation</keyword>
<evidence type="ECO:0000256" key="5">
    <source>
        <dbReference type="ARBA" id="ARBA00022984"/>
    </source>
</evidence>
<dbReference type="RefSeq" id="WP_304560267.1">
    <property type="nucleotide sequence ID" value="NZ_JAUQSZ010000003.1"/>
</dbReference>
<dbReference type="PROSITE" id="PS52029">
    <property type="entry name" value="LD_TPASE"/>
    <property type="match status" value="1"/>
</dbReference>
<feature type="active site" description="Proton donor/acceptor" evidence="7">
    <location>
        <position position="130"/>
    </location>
</feature>
<gene>
    <name evidence="10" type="ORF">Q5H94_05675</name>
</gene>
<evidence type="ECO:0000256" key="7">
    <source>
        <dbReference type="PROSITE-ProRule" id="PRU01373"/>
    </source>
</evidence>
<dbReference type="PANTHER" id="PTHR30582:SF2">
    <property type="entry name" value="L,D-TRANSPEPTIDASE YCIB-RELATED"/>
    <property type="match status" value="1"/>
</dbReference>
<dbReference type="InterPro" id="IPR005490">
    <property type="entry name" value="LD_TPept_cat_dom"/>
</dbReference>
<evidence type="ECO:0000313" key="11">
    <source>
        <dbReference type="Proteomes" id="UP001176468"/>
    </source>
</evidence>
<comment type="similarity">
    <text evidence="2">Belongs to the YkuD family.</text>
</comment>
<evidence type="ECO:0000256" key="3">
    <source>
        <dbReference type="ARBA" id="ARBA00022679"/>
    </source>
</evidence>
<feature type="signal peptide" evidence="8">
    <location>
        <begin position="1"/>
        <end position="25"/>
    </location>
</feature>
<keyword evidence="4 7" id="KW-0133">Cell shape</keyword>
<evidence type="ECO:0000256" key="2">
    <source>
        <dbReference type="ARBA" id="ARBA00005992"/>
    </source>
</evidence>
<sequence length="151" mass="16062">MASLLFRCGQYAAAAALILPLVAHARDAEPTADVVAMLSAGDFVWDSAHKVPANATGTRIVISIADQKLYVYRGATLLAVSAVSTGKPGHDTPTGEFKILQKQVDHKSSLYDDAPMPYMQRLTWDGVAIHAGRDPGFADSHGCVRVPLAFA</sequence>
<comment type="pathway">
    <text evidence="1 7">Cell wall biogenesis; peptidoglycan biosynthesis.</text>
</comment>
<evidence type="ECO:0000256" key="4">
    <source>
        <dbReference type="ARBA" id="ARBA00022960"/>
    </source>
</evidence>
<feature type="active site" description="Nucleophile" evidence="7">
    <location>
        <position position="143"/>
    </location>
</feature>
<keyword evidence="5 7" id="KW-0573">Peptidoglycan synthesis</keyword>
<dbReference type="InterPro" id="IPR050979">
    <property type="entry name" value="LD-transpeptidase"/>
</dbReference>
<dbReference type="NCBIfam" id="NF004785">
    <property type="entry name" value="PRK06132.1-2"/>
    <property type="match status" value="1"/>
</dbReference>
<name>A0ABT8ZZC4_9SPHN</name>
<feature type="domain" description="L,D-TPase catalytic" evidence="9">
    <location>
        <begin position="58"/>
        <end position="151"/>
    </location>
</feature>
<keyword evidence="11" id="KW-1185">Reference proteome</keyword>
<comment type="caution">
    <text evidence="10">The sequence shown here is derived from an EMBL/GenBank/DDBJ whole genome shotgun (WGS) entry which is preliminary data.</text>
</comment>
<dbReference type="Proteomes" id="UP001176468">
    <property type="component" value="Unassembled WGS sequence"/>
</dbReference>
<dbReference type="SUPFAM" id="SSF141523">
    <property type="entry name" value="L,D-transpeptidase catalytic domain-like"/>
    <property type="match status" value="1"/>
</dbReference>
<evidence type="ECO:0000259" key="9">
    <source>
        <dbReference type="PROSITE" id="PS52029"/>
    </source>
</evidence>
<proteinExistence type="inferred from homology"/>
<organism evidence="10 11">
    <name type="scientific">Sphingomonas immobilis</name>
    <dbReference type="NCBI Taxonomy" id="3063997"/>
    <lineage>
        <taxon>Bacteria</taxon>
        <taxon>Pseudomonadati</taxon>
        <taxon>Pseudomonadota</taxon>
        <taxon>Alphaproteobacteria</taxon>
        <taxon>Sphingomonadales</taxon>
        <taxon>Sphingomonadaceae</taxon>
        <taxon>Sphingomonas</taxon>
    </lineage>
</organism>
<dbReference type="Pfam" id="PF03734">
    <property type="entry name" value="YkuD"/>
    <property type="match status" value="1"/>
</dbReference>
<evidence type="ECO:0000256" key="1">
    <source>
        <dbReference type="ARBA" id="ARBA00004752"/>
    </source>
</evidence>
<dbReference type="Gene3D" id="2.40.440.10">
    <property type="entry name" value="L,D-transpeptidase catalytic domain-like"/>
    <property type="match status" value="1"/>
</dbReference>
<accession>A0ABT8ZZC4</accession>
<evidence type="ECO:0000256" key="8">
    <source>
        <dbReference type="SAM" id="SignalP"/>
    </source>
</evidence>
<keyword evidence="3" id="KW-0808">Transferase</keyword>
<dbReference type="EMBL" id="JAUQSZ010000003">
    <property type="protein sequence ID" value="MDO7841807.1"/>
    <property type="molecule type" value="Genomic_DNA"/>
</dbReference>
<keyword evidence="8" id="KW-0732">Signal</keyword>
<dbReference type="InterPro" id="IPR038063">
    <property type="entry name" value="Transpep_catalytic_dom"/>
</dbReference>
<reference evidence="10" key="1">
    <citation type="submission" date="2023-07" db="EMBL/GenBank/DDBJ databases">
        <authorList>
            <person name="Kim M.K."/>
        </authorList>
    </citation>
    <scope>NUCLEOTIDE SEQUENCE</scope>
    <source>
        <strain evidence="10">CA1-15</strain>
    </source>
</reference>
<feature type="chain" id="PRO_5046823962" evidence="8">
    <location>
        <begin position="26"/>
        <end position="151"/>
    </location>
</feature>
<evidence type="ECO:0000256" key="6">
    <source>
        <dbReference type="ARBA" id="ARBA00023316"/>
    </source>
</evidence>
<dbReference type="CDD" id="cd16913">
    <property type="entry name" value="YkuD_like"/>
    <property type="match status" value="1"/>
</dbReference>
<protein>
    <submittedName>
        <fullName evidence="10">L,D-transpeptidase family protein</fullName>
    </submittedName>
</protein>